<feature type="transmembrane region" description="Helical" evidence="1">
    <location>
        <begin position="239"/>
        <end position="255"/>
    </location>
</feature>
<feature type="transmembrane region" description="Helical" evidence="1">
    <location>
        <begin position="83"/>
        <end position="100"/>
    </location>
</feature>
<feature type="transmembrane region" description="Helical" evidence="1">
    <location>
        <begin position="49"/>
        <end position="71"/>
    </location>
</feature>
<dbReference type="OrthoDB" id="3774626at2"/>
<gene>
    <name evidence="2" type="ORF">EH165_03435</name>
</gene>
<feature type="transmembrane region" description="Helical" evidence="1">
    <location>
        <begin position="360"/>
        <end position="384"/>
    </location>
</feature>
<reference evidence="2 3" key="1">
    <citation type="submission" date="2018-11" db="EMBL/GenBank/DDBJ databases">
        <authorList>
            <person name="Da X."/>
        </authorList>
    </citation>
    <scope>NUCLEOTIDE SEQUENCE [LARGE SCALE GENOMIC DNA]</scope>
    <source>
        <strain evidence="2 3">S14-144</strain>
    </source>
</reference>
<keyword evidence="3" id="KW-1185">Reference proteome</keyword>
<evidence type="ECO:0000256" key="1">
    <source>
        <dbReference type="SAM" id="Phobius"/>
    </source>
</evidence>
<feature type="transmembrane region" description="Helical" evidence="1">
    <location>
        <begin position="285"/>
        <end position="305"/>
    </location>
</feature>
<dbReference type="AlphaFoldDB" id="A0A3G8ZIY6"/>
<feature type="transmembrane region" description="Helical" evidence="1">
    <location>
        <begin position="396"/>
        <end position="429"/>
    </location>
</feature>
<keyword evidence="1" id="KW-0472">Membrane</keyword>
<evidence type="ECO:0000313" key="3">
    <source>
        <dbReference type="Proteomes" id="UP000268084"/>
    </source>
</evidence>
<feature type="transmembrane region" description="Helical" evidence="1">
    <location>
        <begin position="214"/>
        <end position="232"/>
    </location>
</feature>
<evidence type="ECO:0000313" key="2">
    <source>
        <dbReference type="EMBL" id="AZI57352.1"/>
    </source>
</evidence>
<organism evidence="2 3">
    <name type="scientific">Nakamurella antarctica</name>
    <dbReference type="NCBI Taxonomy" id="1902245"/>
    <lineage>
        <taxon>Bacteria</taxon>
        <taxon>Bacillati</taxon>
        <taxon>Actinomycetota</taxon>
        <taxon>Actinomycetes</taxon>
        <taxon>Nakamurellales</taxon>
        <taxon>Nakamurellaceae</taxon>
        <taxon>Nakamurella</taxon>
    </lineage>
</organism>
<keyword evidence="1" id="KW-1133">Transmembrane helix</keyword>
<keyword evidence="1" id="KW-0812">Transmembrane</keyword>
<feature type="transmembrane region" description="Helical" evidence="1">
    <location>
        <begin position="139"/>
        <end position="162"/>
    </location>
</feature>
<proteinExistence type="predicted"/>
<accession>A0A3G8ZIY6</accession>
<dbReference type="EMBL" id="CP034170">
    <property type="protein sequence ID" value="AZI57352.1"/>
    <property type="molecule type" value="Genomic_DNA"/>
</dbReference>
<protein>
    <recommendedName>
        <fullName evidence="4">O-Antigen ligase</fullName>
    </recommendedName>
</protein>
<reference evidence="2 3" key="2">
    <citation type="submission" date="2018-12" db="EMBL/GenBank/DDBJ databases">
        <title>Nakamurella antarcticus sp. nov., isolated from Antarctica South Shetland Islands soil.</title>
        <authorList>
            <person name="Peng F."/>
        </authorList>
    </citation>
    <scope>NUCLEOTIDE SEQUENCE [LARGE SCALE GENOMIC DNA]</scope>
    <source>
        <strain evidence="2 3">S14-144</strain>
    </source>
</reference>
<feature type="transmembrane region" description="Helical" evidence="1">
    <location>
        <begin position="106"/>
        <end position="127"/>
    </location>
</feature>
<evidence type="ECO:0008006" key="4">
    <source>
        <dbReference type="Google" id="ProtNLM"/>
    </source>
</evidence>
<name>A0A3G8ZIY6_9ACTN</name>
<sequence>MKPHTTTGPLARTVVGSENLGGTSFLDSPSHPRVFPTWPLALPLAGYPLWWVLGLGDMIWPVTAILMSFYLLRGRSVRVPRGLGIWLLFIICMVASVIEIDSFPRLIGFVYRAALYLAATVVFIYVYNARAAVTVQYAAGVLTSFWLVITAGGYLGVFAPLLSFKTPLAFILPQSLLTNDLVREMAFRRVTQFNPESYFMFDPRPSAPFLYTNAWGNAYSILTPIVIAYMFAVRGTWKFWWLLAALPLSLVPAFLTLNRGMFVGLGVAALYIAIRSVAVGRFRVISGLLGLGVLVGLAFLVLPISERLTQRLDTSSTTADRASLYGETLARSLESPIFGYGAPRPSVSAGIPSAGTQGQLWMVLFSHGFPAAAFFVGALIWAVVRTRRHHSGIGLAMNTAIVVSLVEIVFYGIIGTGLCIVMICAGVLIRPRIASANQLTKLQPDSLLPS</sequence>
<dbReference type="KEGG" id="nak:EH165_03435"/>
<dbReference type="RefSeq" id="WP_124798037.1">
    <property type="nucleotide sequence ID" value="NZ_CP034170.1"/>
</dbReference>
<dbReference type="Proteomes" id="UP000268084">
    <property type="component" value="Chromosome"/>
</dbReference>